<dbReference type="CDD" id="cd01428">
    <property type="entry name" value="ADK"/>
    <property type="match status" value="1"/>
</dbReference>
<dbReference type="PANTHER" id="PTHR23359">
    <property type="entry name" value="NUCLEOTIDE KINASE"/>
    <property type="match status" value="1"/>
</dbReference>
<dbReference type="InterPro" id="IPR027417">
    <property type="entry name" value="P-loop_NTPase"/>
</dbReference>
<dbReference type="STRING" id="126957.T1JN32"/>
<dbReference type="HAMAP" id="MF_00235">
    <property type="entry name" value="Adenylate_kinase_Adk"/>
    <property type="match status" value="1"/>
</dbReference>
<evidence type="ECO:0000256" key="6">
    <source>
        <dbReference type="ARBA" id="ARBA00022777"/>
    </source>
</evidence>
<keyword evidence="7" id="KW-0067">ATP-binding</keyword>
<evidence type="ECO:0000256" key="4">
    <source>
        <dbReference type="ARBA" id="ARBA00022679"/>
    </source>
</evidence>
<dbReference type="PhylomeDB" id="T1JN32"/>
<dbReference type="HOGENOM" id="CLU_032354_6_1_1"/>
<evidence type="ECO:0000256" key="5">
    <source>
        <dbReference type="ARBA" id="ARBA00022741"/>
    </source>
</evidence>
<dbReference type="AlphaFoldDB" id="T1JN32"/>
<dbReference type="EC" id="2.7.4.3" evidence="2"/>
<keyword evidence="4 8" id="KW-0808">Transferase</keyword>
<dbReference type="InterPro" id="IPR000850">
    <property type="entry name" value="Adenylat/UMP-CMP_kin"/>
</dbReference>
<evidence type="ECO:0000256" key="7">
    <source>
        <dbReference type="ARBA" id="ARBA00022840"/>
    </source>
</evidence>
<keyword evidence="6 8" id="KW-0418">Kinase</keyword>
<name>T1JN32_STRMM</name>
<proteinExistence type="inferred from homology"/>
<evidence type="ECO:0000256" key="8">
    <source>
        <dbReference type="RuleBase" id="RU003330"/>
    </source>
</evidence>
<dbReference type="PRINTS" id="PR00094">
    <property type="entry name" value="ADENYLTKNASE"/>
</dbReference>
<dbReference type="GO" id="GO:0004017">
    <property type="term" value="F:AMP kinase activity"/>
    <property type="evidence" value="ECO:0007669"/>
    <property type="project" value="UniProtKB-EC"/>
</dbReference>
<comment type="similarity">
    <text evidence="8">Belongs to the adenylate kinase family.</text>
</comment>
<dbReference type="GO" id="GO:0005524">
    <property type="term" value="F:ATP binding"/>
    <property type="evidence" value="ECO:0007669"/>
    <property type="project" value="UniProtKB-KW"/>
</dbReference>
<dbReference type="EnsemblMetazoa" id="SMAR015261-RA">
    <property type="protein sequence ID" value="SMAR015261-PA"/>
    <property type="gene ID" value="SMAR015261"/>
</dbReference>
<dbReference type="PROSITE" id="PS00113">
    <property type="entry name" value="ADENYLATE_KINASE"/>
    <property type="match status" value="1"/>
</dbReference>
<accession>T1JN32</accession>
<protein>
    <recommendedName>
        <fullName evidence="2">adenylate kinase</fullName>
        <ecNumber evidence="2">2.7.4.3</ecNumber>
    </recommendedName>
</protein>
<keyword evidence="3" id="KW-0963">Cytoplasm</keyword>
<evidence type="ECO:0000313" key="10">
    <source>
        <dbReference type="Proteomes" id="UP000014500"/>
    </source>
</evidence>
<dbReference type="EMBL" id="JH431916">
    <property type="status" value="NOT_ANNOTATED_CDS"/>
    <property type="molecule type" value="Genomic_DNA"/>
</dbReference>
<dbReference type="eggNOG" id="KOG3079">
    <property type="taxonomic scope" value="Eukaryota"/>
</dbReference>
<dbReference type="FunFam" id="3.40.50.300:FF:000315">
    <property type="entry name" value="Adenylate kinase 1"/>
    <property type="match status" value="1"/>
</dbReference>
<evidence type="ECO:0000256" key="1">
    <source>
        <dbReference type="ARBA" id="ARBA00004496"/>
    </source>
</evidence>
<evidence type="ECO:0000256" key="3">
    <source>
        <dbReference type="ARBA" id="ARBA00022490"/>
    </source>
</evidence>
<dbReference type="Pfam" id="PF00406">
    <property type="entry name" value="ADK"/>
    <property type="match status" value="1"/>
</dbReference>
<dbReference type="InterPro" id="IPR033690">
    <property type="entry name" value="Adenylat_kinase_CS"/>
</dbReference>
<reference evidence="10" key="1">
    <citation type="submission" date="2011-05" db="EMBL/GenBank/DDBJ databases">
        <authorList>
            <person name="Richards S.R."/>
            <person name="Qu J."/>
            <person name="Jiang H."/>
            <person name="Jhangiani S.N."/>
            <person name="Agravi P."/>
            <person name="Goodspeed R."/>
            <person name="Gross S."/>
            <person name="Mandapat C."/>
            <person name="Jackson L."/>
            <person name="Mathew T."/>
            <person name="Pu L."/>
            <person name="Thornton R."/>
            <person name="Saada N."/>
            <person name="Wilczek-Boney K.B."/>
            <person name="Lee S."/>
            <person name="Kovar C."/>
            <person name="Wu Y."/>
            <person name="Scherer S.E."/>
            <person name="Worley K.C."/>
            <person name="Muzny D.M."/>
            <person name="Gibbs R."/>
        </authorList>
    </citation>
    <scope>NUCLEOTIDE SEQUENCE</scope>
    <source>
        <strain evidence="10">Brora</strain>
    </source>
</reference>
<dbReference type="OMA" id="GTQCDRM"/>
<reference evidence="9" key="2">
    <citation type="submission" date="2015-02" db="UniProtKB">
        <authorList>
            <consortium name="EnsemblMetazoa"/>
        </authorList>
    </citation>
    <scope>IDENTIFICATION</scope>
</reference>
<dbReference type="Gene3D" id="3.40.50.300">
    <property type="entry name" value="P-loop containing nucleotide triphosphate hydrolases"/>
    <property type="match status" value="1"/>
</dbReference>
<dbReference type="SUPFAM" id="SSF52540">
    <property type="entry name" value="P-loop containing nucleoside triphosphate hydrolases"/>
    <property type="match status" value="1"/>
</dbReference>
<evidence type="ECO:0000313" key="9">
    <source>
        <dbReference type="EnsemblMetazoa" id="SMAR015261-PA"/>
    </source>
</evidence>
<keyword evidence="5" id="KW-0547">Nucleotide-binding</keyword>
<organism evidence="9 10">
    <name type="scientific">Strigamia maritima</name>
    <name type="common">European centipede</name>
    <name type="synonym">Geophilus maritimus</name>
    <dbReference type="NCBI Taxonomy" id="126957"/>
    <lineage>
        <taxon>Eukaryota</taxon>
        <taxon>Metazoa</taxon>
        <taxon>Ecdysozoa</taxon>
        <taxon>Arthropoda</taxon>
        <taxon>Myriapoda</taxon>
        <taxon>Chilopoda</taxon>
        <taxon>Pleurostigmophora</taxon>
        <taxon>Geophilomorpha</taxon>
        <taxon>Linotaeniidae</taxon>
        <taxon>Strigamia</taxon>
    </lineage>
</organism>
<dbReference type="GO" id="GO:0005737">
    <property type="term" value="C:cytoplasm"/>
    <property type="evidence" value="ECO:0007669"/>
    <property type="project" value="UniProtKB-SubCell"/>
</dbReference>
<evidence type="ECO:0000256" key="2">
    <source>
        <dbReference type="ARBA" id="ARBA00012955"/>
    </source>
</evidence>
<sequence length="230" mass="25844">MAAEAEVDKEMNSRVTNFKSYRARYNLKQARFERTTVDIKPLKASNVPIIFVIGGPGCGKGTQCERIVKRYGFTHLSTGDLLREEVESGSKRGQKMSAIMKKGELVPLDVVLDLLKEAMMKNLSKTKGYLIDGFPREIAQGVEFEKQIKPCTMVLFFDVSDKTMLERCLKRGQTSGRVDDNEDTIRKRLATFHGVSKPVVDFYKNKVKIVSEGPPDPLFVEVVTCIDATI</sequence>
<keyword evidence="10" id="KW-1185">Reference proteome</keyword>
<dbReference type="Proteomes" id="UP000014500">
    <property type="component" value="Unassembled WGS sequence"/>
</dbReference>
<comment type="subcellular location">
    <subcellularLocation>
        <location evidence="1">Cytoplasm</location>
    </subcellularLocation>
</comment>